<dbReference type="Proteomes" id="UP001157109">
    <property type="component" value="Unassembled WGS sequence"/>
</dbReference>
<reference evidence="2" key="1">
    <citation type="journal article" date="2019" name="Int. J. Syst. Evol. Microbiol.">
        <title>The Global Catalogue of Microorganisms (GCM) 10K type strain sequencing project: providing services to taxonomists for standard genome sequencing and annotation.</title>
        <authorList>
            <consortium name="The Broad Institute Genomics Platform"/>
            <consortium name="The Broad Institute Genome Sequencing Center for Infectious Disease"/>
            <person name="Wu L."/>
            <person name="Ma J."/>
        </authorList>
    </citation>
    <scope>NUCLEOTIDE SEQUENCE [LARGE SCALE GENOMIC DNA]</scope>
    <source>
        <strain evidence="2">NBRC 105830</strain>
    </source>
</reference>
<gene>
    <name evidence="1" type="ORF">GCM10025862_32940</name>
</gene>
<evidence type="ECO:0000313" key="2">
    <source>
        <dbReference type="Proteomes" id="UP001157109"/>
    </source>
</evidence>
<keyword evidence="2" id="KW-1185">Reference proteome</keyword>
<dbReference type="EMBL" id="BSUJ01000001">
    <property type="protein sequence ID" value="GMA21273.1"/>
    <property type="molecule type" value="Genomic_DNA"/>
</dbReference>
<comment type="caution">
    <text evidence="1">The sequence shown here is derived from an EMBL/GenBank/DDBJ whole genome shotgun (WGS) entry which is preliminary data.</text>
</comment>
<protein>
    <submittedName>
        <fullName evidence="1">Uncharacterized protein</fullName>
    </submittedName>
</protein>
<evidence type="ECO:0000313" key="1">
    <source>
        <dbReference type="EMBL" id="GMA21273.1"/>
    </source>
</evidence>
<sequence>MDVSVWGMAAGVLGAGSLGFWVAPDPASPGVVEFDVPTDGEAWVTVPPGEAVAAGSADRFDHHEAATTSATATHAAPIHHNPVRFLRGAECRPTGAN</sequence>
<accession>A0ABQ6HTU7</accession>
<name>A0ABQ6HTU7_9MICO</name>
<proteinExistence type="predicted"/>
<organism evidence="1 2">
    <name type="scientific">Arsenicicoccus piscis</name>
    <dbReference type="NCBI Taxonomy" id="673954"/>
    <lineage>
        <taxon>Bacteria</taxon>
        <taxon>Bacillati</taxon>
        <taxon>Actinomycetota</taxon>
        <taxon>Actinomycetes</taxon>
        <taxon>Micrococcales</taxon>
        <taxon>Intrasporangiaceae</taxon>
        <taxon>Arsenicicoccus</taxon>
    </lineage>
</organism>